<evidence type="ECO:0000259" key="8">
    <source>
        <dbReference type="PROSITE" id="PS50110"/>
    </source>
</evidence>
<dbReference type="PANTHER" id="PTHR32294:SF0">
    <property type="entry name" value="DNA POLYMERASE III SUBUNIT ALPHA"/>
    <property type="match status" value="1"/>
</dbReference>
<dbReference type="InterPro" id="IPR003141">
    <property type="entry name" value="Pol/His_phosphatase_N"/>
</dbReference>
<dbReference type="NCBIfam" id="TIGR00594">
    <property type="entry name" value="polc"/>
    <property type="match status" value="1"/>
</dbReference>
<dbReference type="InterPro" id="IPR041931">
    <property type="entry name" value="DNA_pol3_alpha_thumb_dom"/>
</dbReference>
<dbReference type="EC" id="2.7.7.7" evidence="1"/>
<dbReference type="Gene3D" id="3.20.20.140">
    <property type="entry name" value="Metal-dependent hydrolases"/>
    <property type="match status" value="1"/>
</dbReference>
<dbReference type="Gene3D" id="6.10.250.3200">
    <property type="match status" value="1"/>
</dbReference>
<comment type="catalytic activity">
    <reaction evidence="6">
        <text>DNA(n) + a 2'-deoxyribonucleoside 5'-triphosphate = DNA(n+1) + diphosphate</text>
        <dbReference type="Rhea" id="RHEA:22508"/>
        <dbReference type="Rhea" id="RHEA-COMP:17339"/>
        <dbReference type="Rhea" id="RHEA-COMP:17340"/>
        <dbReference type="ChEBI" id="CHEBI:33019"/>
        <dbReference type="ChEBI" id="CHEBI:61560"/>
        <dbReference type="ChEBI" id="CHEBI:173112"/>
        <dbReference type="EC" id="2.7.7.7"/>
    </reaction>
</comment>
<gene>
    <name evidence="9" type="ORF">PYX00_011212</name>
</gene>
<dbReference type="CDD" id="cd12113">
    <property type="entry name" value="PHP_PolIIIA_DnaE3"/>
    <property type="match status" value="1"/>
</dbReference>
<accession>A0AAW2H6U0</accession>
<dbReference type="NCBIfam" id="NF004226">
    <property type="entry name" value="PRK05673.1"/>
    <property type="match status" value="1"/>
</dbReference>
<protein>
    <recommendedName>
        <fullName evidence="1">DNA-directed DNA polymerase</fullName>
        <ecNumber evidence="1">2.7.7.7</ecNumber>
    </recommendedName>
</protein>
<dbReference type="Pfam" id="PF07733">
    <property type="entry name" value="DNA_pol3_alpha"/>
    <property type="match status" value="1"/>
</dbReference>
<evidence type="ECO:0000256" key="6">
    <source>
        <dbReference type="ARBA" id="ARBA00049244"/>
    </source>
</evidence>
<dbReference type="GO" id="GO:0000160">
    <property type="term" value="P:phosphorelay signal transduction system"/>
    <property type="evidence" value="ECO:0007669"/>
    <property type="project" value="InterPro"/>
</dbReference>
<dbReference type="InterPro" id="IPR029460">
    <property type="entry name" value="DNAPol_HHH"/>
</dbReference>
<evidence type="ECO:0000256" key="7">
    <source>
        <dbReference type="PROSITE-ProRule" id="PRU00169"/>
    </source>
</evidence>
<dbReference type="Pfam" id="PF02811">
    <property type="entry name" value="PHP"/>
    <property type="match status" value="1"/>
</dbReference>
<organism evidence="9">
    <name type="scientific">Menopon gallinae</name>
    <name type="common">poultry shaft louse</name>
    <dbReference type="NCBI Taxonomy" id="328185"/>
    <lineage>
        <taxon>Eukaryota</taxon>
        <taxon>Metazoa</taxon>
        <taxon>Ecdysozoa</taxon>
        <taxon>Arthropoda</taxon>
        <taxon>Hexapoda</taxon>
        <taxon>Insecta</taxon>
        <taxon>Pterygota</taxon>
        <taxon>Neoptera</taxon>
        <taxon>Paraneoptera</taxon>
        <taxon>Psocodea</taxon>
        <taxon>Troctomorpha</taxon>
        <taxon>Phthiraptera</taxon>
        <taxon>Amblycera</taxon>
        <taxon>Menoponidae</taxon>
        <taxon>Menopon</taxon>
    </lineage>
</organism>
<comment type="caution">
    <text evidence="9">The sequence shown here is derived from an EMBL/GenBank/DDBJ whole genome shotgun (WGS) entry which is preliminary data.</text>
</comment>
<dbReference type="InterPro" id="IPR016195">
    <property type="entry name" value="Pol/histidinol_Pase-like"/>
</dbReference>
<evidence type="ECO:0000256" key="5">
    <source>
        <dbReference type="ARBA" id="ARBA00022932"/>
    </source>
</evidence>
<dbReference type="InterPro" id="IPR040982">
    <property type="entry name" value="DNA_pol3_finger"/>
</dbReference>
<dbReference type="Pfam" id="PF17657">
    <property type="entry name" value="DNA_pol3_finger"/>
    <property type="match status" value="1"/>
</dbReference>
<evidence type="ECO:0000313" key="9">
    <source>
        <dbReference type="EMBL" id="KAL0264021.1"/>
    </source>
</evidence>
<dbReference type="EMBL" id="JARGDH010000034">
    <property type="protein sequence ID" value="KAL0264021.1"/>
    <property type="molecule type" value="Genomic_DNA"/>
</dbReference>
<dbReference type="SUPFAM" id="SSF52172">
    <property type="entry name" value="CheY-like"/>
    <property type="match status" value="1"/>
</dbReference>
<dbReference type="SUPFAM" id="SSF58104">
    <property type="entry name" value="Methyl-accepting chemotaxis protein (MCP) signaling domain"/>
    <property type="match status" value="1"/>
</dbReference>
<proteinExistence type="predicted"/>
<evidence type="ECO:0000256" key="1">
    <source>
        <dbReference type="ARBA" id="ARBA00012417"/>
    </source>
</evidence>
<dbReference type="PANTHER" id="PTHR32294">
    <property type="entry name" value="DNA POLYMERASE III SUBUNIT ALPHA"/>
    <property type="match status" value="1"/>
</dbReference>
<dbReference type="Pfam" id="PF14579">
    <property type="entry name" value="HHH_6"/>
    <property type="match status" value="1"/>
</dbReference>
<sequence>MASFFQLSYELDCSYVESVNKELEALTKLESMVKLMNETAIDMEIISINTLTVAVRAGKVGGAFSYITNEIKKLTQGMNTQADFLKNRMKLVNNSLDVCEENFMVILNQEKEIADLLKTRLPESIAKELEKTKVLYARYIYLQKQFVKTSAHVNSMMEYLQFQDTIAQSLENMSNVLERYVMQKEPYTYVSKEKYLDYLLLKERLYKTSQSIMSDLKLRCKENLDSFKCVARDVHSFIKAIAKDKADIDQSLIHQGIFSESLQLAKDYSSFLDGSLQLKTDFAKDARSELERALQENHLTTWEFSSSDYTETINHFKIYSYKMAMKENLGKEVIEDAVEEDAVRKSVAYILRQNGFETDEASDGQAGVEKARSTSYDLIITDINMPNKDGFGLMREVRALPEYRFKPILVLTTESELSKINQGKEVGATDGAAKIPHLVARAKELNMKHLALTDHGVMFGVLPFYQEAKKQGINPIIGLEAYISSTSRCERKADKLGKKYYHLTLLAKNWQGYKNLMYLCSQGFLDGFYSRPRIDEELLFKYSEGLICLSGCLASLSSSLIVKGFIDEAKEVIKRYKKAFGSNYYLELQDHGLAEQEKINQLLQLWGDELSIPLVATNDSHYVLKSQANAQDVLICIGTGKRKIEEGRMSLTGVPLYLKSAQEMQEVFPHLPHALSNSVRIAQECQLEIRFPGPLLPHFEVPTGFKDLSDYLRHLAYEGLKKRYTLIQGELIERLNYELEIITTMGFAGYFLIVSDFIRYAREHYIPVGPGRGSGAGSLVAYCLYICDIDPIKYNLLFERFLNPERISMPDFDIDFCYEGRSEVIQYVSKKYGEERVAQIITFGTLKAKAVVKDVARVLDIPFSEANEITKVIAEGPKVSLEQELSSNEDLQKYASQDRYKELFDTALVLEGMYRHTSTHAAGIVIGQEPLVNYVPLYKDHKTGQVSTQFSMEYLEECGLVKMDFLGLKTLTILKNTEELIRIKEPDFSTDNIPDFDEKTFVMLGEGRSKSVFQFESAGMQAVLREAKPTCIEDLIALNALYRPGPMDNIPTFIEGKRNPNKIVYPHPDLKEVLKPTYGVIVYQEQVMQVAQIIAGFSLGRADILRRAMGKKKEAEMKEMEEEFIQGALKKGYEQELAKKIFDILTPFAGYGFNKSHAAAYSVLAYKTAYLKANYAHEFMAANLTNEMNDTQKMSDYLAEAKELGIEVVPPSINASEVFFTVRDNKIVYGLSAVKNIGTGIIEEVLSERAKRGIYAGIFDEFGTNRATMLDNLEDLLEFVNSAKKDKRLGQVSLFAEGLTQLIPFEMKEKAELERKILLEKEKELLGFYVSGHPLEEYRAYHKTYSNLSLKTPKEELKLNHSYSLVGQLSGLRFVHTKSGAKMAFGRLTSFEGEVEVCFFQSTFGEYEKYIQEDKAVLLRAKLDRNSNEIKLIAESLDWAKTNQEAHSVYLGEELADKPQHIQELHIYLKEGSLWQDQSVETLQKFLKHLRSTVKDKKLGHTKLYLHVNSAGKKKMSFRLEPINLMLSEEAKLDVLRENQAVEELRTKLRESL</sequence>
<evidence type="ECO:0000256" key="3">
    <source>
        <dbReference type="ARBA" id="ARBA00022695"/>
    </source>
</evidence>
<evidence type="ECO:0000256" key="2">
    <source>
        <dbReference type="ARBA" id="ARBA00022679"/>
    </source>
</evidence>
<dbReference type="SUPFAM" id="SSF89550">
    <property type="entry name" value="PHP domain-like"/>
    <property type="match status" value="1"/>
</dbReference>
<dbReference type="SMART" id="SM00448">
    <property type="entry name" value="REC"/>
    <property type="match status" value="1"/>
</dbReference>
<dbReference type="InterPro" id="IPR001789">
    <property type="entry name" value="Sig_transdc_resp-reg_receiver"/>
</dbReference>
<name>A0AAW2H6U0_9NEOP</name>
<dbReference type="GO" id="GO:0008408">
    <property type="term" value="F:3'-5' exonuclease activity"/>
    <property type="evidence" value="ECO:0007669"/>
    <property type="project" value="InterPro"/>
</dbReference>
<dbReference type="PROSITE" id="PS50110">
    <property type="entry name" value="RESPONSE_REGULATORY"/>
    <property type="match status" value="1"/>
</dbReference>
<keyword evidence="4" id="KW-0235">DNA replication</keyword>
<reference evidence="9" key="1">
    <citation type="journal article" date="2024" name="Gigascience">
        <title>Chromosome-level genome of the poultry shaft louse Menopon gallinae provides insight into the host-switching and adaptive evolution of parasitic lice.</title>
        <authorList>
            <person name="Xu Y."/>
            <person name="Ma L."/>
            <person name="Liu S."/>
            <person name="Liang Y."/>
            <person name="Liu Q."/>
            <person name="He Z."/>
            <person name="Tian L."/>
            <person name="Duan Y."/>
            <person name="Cai W."/>
            <person name="Li H."/>
            <person name="Song F."/>
        </authorList>
    </citation>
    <scope>NUCLEOTIDE SEQUENCE</scope>
    <source>
        <strain evidence="9">Cailab_2023a</strain>
    </source>
</reference>
<keyword evidence="2" id="KW-0808">Transferase</keyword>
<dbReference type="SMART" id="SM00481">
    <property type="entry name" value="POLIIIAc"/>
    <property type="match status" value="1"/>
</dbReference>
<feature type="modified residue" description="4-aspartylphosphate" evidence="7">
    <location>
        <position position="382"/>
    </location>
</feature>
<dbReference type="GO" id="GO:0006260">
    <property type="term" value="P:DNA replication"/>
    <property type="evidence" value="ECO:0007669"/>
    <property type="project" value="UniProtKB-KW"/>
</dbReference>
<feature type="domain" description="Response regulatory" evidence="8">
    <location>
        <begin position="333"/>
        <end position="449"/>
    </location>
</feature>
<keyword evidence="3" id="KW-0548">Nucleotidyltransferase</keyword>
<dbReference type="Gene3D" id="1.10.10.1600">
    <property type="entry name" value="Bacterial DNA polymerase III alpha subunit, thumb domain"/>
    <property type="match status" value="1"/>
</dbReference>
<dbReference type="InterPro" id="IPR004013">
    <property type="entry name" value="PHP_dom"/>
</dbReference>
<dbReference type="Gene3D" id="1.10.150.870">
    <property type="match status" value="1"/>
</dbReference>
<dbReference type="CDD" id="cd04485">
    <property type="entry name" value="DnaE_OBF"/>
    <property type="match status" value="1"/>
</dbReference>
<dbReference type="GO" id="GO:0003887">
    <property type="term" value="F:DNA-directed DNA polymerase activity"/>
    <property type="evidence" value="ECO:0007669"/>
    <property type="project" value="UniProtKB-KW"/>
</dbReference>
<dbReference type="InterPro" id="IPR011708">
    <property type="entry name" value="DNA_pol3_alpha_NTPase_dom"/>
</dbReference>
<dbReference type="Gene3D" id="3.40.50.2300">
    <property type="match status" value="1"/>
</dbReference>
<dbReference type="InterPro" id="IPR011006">
    <property type="entry name" value="CheY-like_superfamily"/>
</dbReference>
<dbReference type="InterPro" id="IPR004805">
    <property type="entry name" value="DnaE2/DnaE/PolC"/>
</dbReference>
<keyword evidence="7" id="KW-0597">Phosphoprotein</keyword>
<evidence type="ECO:0000256" key="4">
    <source>
        <dbReference type="ARBA" id="ARBA00022705"/>
    </source>
</evidence>
<keyword evidence="5" id="KW-0239">DNA-directed DNA polymerase</keyword>